<accession>A0A4Y9P3X8</accession>
<dbReference type="GO" id="GO:0003677">
    <property type="term" value="F:DNA binding"/>
    <property type="evidence" value="ECO:0007669"/>
    <property type="project" value="InterPro"/>
</dbReference>
<evidence type="ECO:0000313" key="3">
    <source>
        <dbReference type="Proteomes" id="UP000297700"/>
    </source>
</evidence>
<protein>
    <recommendedName>
        <fullName evidence="1">Restriction endonuclease type II DpnII-like domain-containing protein</fullName>
    </recommendedName>
</protein>
<dbReference type="GO" id="GO:0009036">
    <property type="term" value="F:type II site-specific deoxyribonuclease activity"/>
    <property type="evidence" value="ECO:0007669"/>
    <property type="project" value="InterPro"/>
</dbReference>
<dbReference type="Proteomes" id="UP000297700">
    <property type="component" value="Unassembled WGS sequence"/>
</dbReference>
<reference evidence="2 3" key="1">
    <citation type="submission" date="2019-03" db="EMBL/GenBank/DDBJ databases">
        <title>Bradyrhizobium strains diversity.</title>
        <authorList>
            <person name="Urquiaga M.C.O."/>
            <person name="Hungria M."/>
            <person name="Delamuta J.R.M."/>
            <person name="Klepa M.S."/>
        </authorList>
    </citation>
    <scope>NUCLEOTIDE SEQUENCE [LARGE SCALE GENOMIC DNA]</scope>
    <source>
        <strain evidence="2 3">CNPSo 3426</strain>
    </source>
</reference>
<organism evidence="2 3">
    <name type="scientific">Bradyrhizobium frederickii</name>
    <dbReference type="NCBI Taxonomy" id="2560054"/>
    <lineage>
        <taxon>Bacteria</taxon>
        <taxon>Pseudomonadati</taxon>
        <taxon>Pseudomonadota</taxon>
        <taxon>Alphaproteobacteria</taxon>
        <taxon>Hyphomicrobiales</taxon>
        <taxon>Nitrobacteraceae</taxon>
        <taxon>Bradyrhizobium</taxon>
    </lineage>
</organism>
<proteinExistence type="predicted"/>
<dbReference type="EMBL" id="SPQS01000010">
    <property type="protein sequence ID" value="TFV74098.1"/>
    <property type="molecule type" value="Genomic_DNA"/>
</dbReference>
<dbReference type="Pfam" id="PF04556">
    <property type="entry name" value="DpnII"/>
    <property type="match status" value="1"/>
</dbReference>
<dbReference type="InterPro" id="IPR007637">
    <property type="entry name" value="Restrct_endonuc_II_DpnII-like"/>
</dbReference>
<gene>
    <name evidence="2" type="ORF">E4K64_19085</name>
</gene>
<dbReference type="RefSeq" id="WP_135164897.1">
    <property type="nucleotide sequence ID" value="NZ_SPQS01000010.1"/>
</dbReference>
<comment type="caution">
    <text evidence="2">The sequence shown here is derived from an EMBL/GenBank/DDBJ whole genome shotgun (WGS) entry which is preliminary data.</text>
</comment>
<dbReference type="AlphaFoldDB" id="A0A4Y9P3X8"/>
<feature type="domain" description="Restriction endonuclease type II DpnII-like" evidence="1">
    <location>
        <begin position="152"/>
        <end position="247"/>
    </location>
</feature>
<dbReference type="GO" id="GO:0009307">
    <property type="term" value="P:DNA restriction-modification system"/>
    <property type="evidence" value="ECO:0007669"/>
    <property type="project" value="InterPro"/>
</dbReference>
<evidence type="ECO:0000313" key="2">
    <source>
        <dbReference type="EMBL" id="TFV74098.1"/>
    </source>
</evidence>
<evidence type="ECO:0000259" key="1">
    <source>
        <dbReference type="Pfam" id="PF04556"/>
    </source>
</evidence>
<name>A0A4Y9P3X8_9BRAD</name>
<sequence>MQRVVQSLSDILANLKPLTVDWQDPTAIRVIEKLKSLPVSDNYSLDDIGRLLDNDFEDGLLICRLFLGLSKDQFTASLAEALGDTGAGKSRFKRDRAGFLAGLAALGIADAMVAEVKRKAHWSDTLVERLRSGRGSAISGQRRGRGLEDFAEEKVQEVFGERFASRSNFMGVRGQLAKCDIAIPSMQDPRIVIESKAYGATGSKMTDVIGDIEKIISAKRSDTAFLFVTDGLSWRQRQSDLKKIVAYQNNGDITRIYTLATADMFVADLKTLKTEMGII</sequence>